<feature type="region of interest" description="Disordered" evidence="1">
    <location>
        <begin position="237"/>
        <end position="344"/>
    </location>
</feature>
<evidence type="ECO:0000313" key="3">
    <source>
        <dbReference type="Proteomes" id="UP000235786"/>
    </source>
</evidence>
<dbReference type="Proteomes" id="UP000235786">
    <property type="component" value="Unassembled WGS sequence"/>
</dbReference>
<organism evidence="2 3">
    <name type="scientific">Hyaloscypha variabilis (strain UAMH 11265 / GT02V1 / F)</name>
    <name type="common">Meliniomyces variabilis</name>
    <dbReference type="NCBI Taxonomy" id="1149755"/>
    <lineage>
        <taxon>Eukaryota</taxon>
        <taxon>Fungi</taxon>
        <taxon>Dikarya</taxon>
        <taxon>Ascomycota</taxon>
        <taxon>Pezizomycotina</taxon>
        <taxon>Leotiomycetes</taxon>
        <taxon>Helotiales</taxon>
        <taxon>Hyaloscyphaceae</taxon>
        <taxon>Hyaloscypha</taxon>
        <taxon>Hyaloscypha variabilis</taxon>
    </lineage>
</organism>
<name>A0A2J6RIU8_HYAVF</name>
<sequence length="344" mass="38186">MEASAELMLPNEATPSCPDTIPPEPMEEEFEELTDEFTHDTLVDAVLEIDGLLIEEQWKRVGGEGSAWEQALLKHRAELQEGVTWIKAKMKLNEEKDALVVDVKEIPTIVVQEPESEDDKKMPNVFEVTVAQEPETDIRTSPQSPSKSSALQNLPTDDEEFIITGFLSEEEANASLAYLGPAALERPRLEQSLQKKIWGDDADFERLTMSISDEILVRDQDVLLKSSEEPLSTFLASVAQRSPIKPSTTDTTQHPVPSNGKAGRGTKRGSDEAELDKQGSAKHADAKEREGSTSPAKKRQELANRLTIDPSKLLQVPKTPSQNKTLYKKAKGTPASRHSPRKRR</sequence>
<proteinExistence type="predicted"/>
<keyword evidence="3" id="KW-1185">Reference proteome</keyword>
<accession>A0A2J6RIU8</accession>
<dbReference type="OrthoDB" id="3546158at2759"/>
<evidence type="ECO:0000313" key="2">
    <source>
        <dbReference type="EMBL" id="PMD38453.1"/>
    </source>
</evidence>
<feature type="region of interest" description="Disordered" evidence="1">
    <location>
        <begin position="133"/>
        <end position="153"/>
    </location>
</feature>
<gene>
    <name evidence="2" type="ORF">L207DRAFT_531342</name>
</gene>
<evidence type="ECO:0000256" key="1">
    <source>
        <dbReference type="SAM" id="MobiDB-lite"/>
    </source>
</evidence>
<dbReference type="EMBL" id="KZ613948">
    <property type="protein sequence ID" value="PMD38453.1"/>
    <property type="molecule type" value="Genomic_DNA"/>
</dbReference>
<feature type="compositionally biased region" description="Polar residues" evidence="1">
    <location>
        <begin position="245"/>
        <end position="256"/>
    </location>
</feature>
<feature type="region of interest" description="Disordered" evidence="1">
    <location>
        <begin position="1"/>
        <end position="22"/>
    </location>
</feature>
<reference evidence="2 3" key="1">
    <citation type="submission" date="2016-04" db="EMBL/GenBank/DDBJ databases">
        <title>A degradative enzymes factory behind the ericoid mycorrhizal symbiosis.</title>
        <authorList>
            <consortium name="DOE Joint Genome Institute"/>
            <person name="Martino E."/>
            <person name="Morin E."/>
            <person name="Grelet G."/>
            <person name="Kuo A."/>
            <person name="Kohler A."/>
            <person name="Daghino S."/>
            <person name="Barry K."/>
            <person name="Choi C."/>
            <person name="Cichocki N."/>
            <person name="Clum A."/>
            <person name="Copeland A."/>
            <person name="Hainaut M."/>
            <person name="Haridas S."/>
            <person name="Labutti K."/>
            <person name="Lindquist E."/>
            <person name="Lipzen A."/>
            <person name="Khouja H.-R."/>
            <person name="Murat C."/>
            <person name="Ohm R."/>
            <person name="Olson A."/>
            <person name="Spatafora J."/>
            <person name="Veneault-Fourrey C."/>
            <person name="Henrissat B."/>
            <person name="Grigoriev I."/>
            <person name="Martin F."/>
            <person name="Perotto S."/>
        </authorList>
    </citation>
    <scope>NUCLEOTIDE SEQUENCE [LARGE SCALE GENOMIC DNA]</scope>
    <source>
        <strain evidence="2 3">F</strain>
    </source>
</reference>
<dbReference type="AlphaFoldDB" id="A0A2J6RIU8"/>
<feature type="compositionally biased region" description="Basic and acidic residues" evidence="1">
    <location>
        <begin position="268"/>
        <end position="291"/>
    </location>
</feature>
<feature type="compositionally biased region" description="Polar residues" evidence="1">
    <location>
        <begin position="139"/>
        <end position="153"/>
    </location>
</feature>
<protein>
    <submittedName>
        <fullName evidence="2">Uncharacterized protein</fullName>
    </submittedName>
</protein>